<evidence type="ECO:0008006" key="4">
    <source>
        <dbReference type="Google" id="ProtNLM"/>
    </source>
</evidence>
<dbReference type="GO" id="GO:0070007">
    <property type="term" value="F:glutamic-type endopeptidase activity"/>
    <property type="evidence" value="ECO:0007669"/>
    <property type="project" value="InterPro"/>
</dbReference>
<dbReference type="PANTHER" id="PTHR37536">
    <property type="entry name" value="PUTATIVE (AFU_ORTHOLOGUE AFUA_3G02970)-RELATED"/>
    <property type="match status" value="1"/>
</dbReference>
<keyword evidence="1" id="KW-1133">Transmembrane helix</keyword>
<accession>A0A427YFQ4</accession>
<dbReference type="Pfam" id="PF01828">
    <property type="entry name" value="Peptidase_A4"/>
    <property type="match status" value="1"/>
</dbReference>
<dbReference type="CDD" id="cd13426">
    <property type="entry name" value="Peptidase_G1"/>
    <property type="match status" value="1"/>
</dbReference>
<dbReference type="PANTHER" id="PTHR37536:SF1">
    <property type="entry name" value="ASPERGILLOPEPSIN, PUTAITVE (AFU_ORTHOLOGUE AFUA_7G01200)"/>
    <property type="match status" value="1"/>
</dbReference>
<dbReference type="InterPro" id="IPR000250">
    <property type="entry name" value="Peptidase_G1"/>
</dbReference>
<dbReference type="STRING" id="1890683.A0A427YFQ4"/>
<evidence type="ECO:0000313" key="3">
    <source>
        <dbReference type="Proteomes" id="UP000279259"/>
    </source>
</evidence>
<feature type="transmembrane region" description="Helical" evidence="1">
    <location>
        <begin position="46"/>
        <end position="64"/>
    </location>
</feature>
<proteinExistence type="predicted"/>
<keyword evidence="1" id="KW-0472">Membrane</keyword>
<dbReference type="PRINTS" id="PR00977">
    <property type="entry name" value="SCYTLDPTASE"/>
</dbReference>
<dbReference type="InterPro" id="IPR038656">
    <property type="entry name" value="Peptidase_G1_sf"/>
</dbReference>
<organism evidence="2 3">
    <name type="scientific">Saitozyma podzolica</name>
    <dbReference type="NCBI Taxonomy" id="1890683"/>
    <lineage>
        <taxon>Eukaryota</taxon>
        <taxon>Fungi</taxon>
        <taxon>Dikarya</taxon>
        <taxon>Basidiomycota</taxon>
        <taxon>Agaricomycotina</taxon>
        <taxon>Tremellomycetes</taxon>
        <taxon>Tremellales</taxon>
        <taxon>Trimorphomycetaceae</taxon>
        <taxon>Saitozyma</taxon>
    </lineage>
</organism>
<dbReference type="SUPFAM" id="SSF49899">
    <property type="entry name" value="Concanavalin A-like lectins/glucanases"/>
    <property type="match status" value="1"/>
</dbReference>
<evidence type="ECO:0000256" key="1">
    <source>
        <dbReference type="SAM" id="Phobius"/>
    </source>
</evidence>
<evidence type="ECO:0000313" key="2">
    <source>
        <dbReference type="EMBL" id="RSH89928.1"/>
    </source>
</evidence>
<reference evidence="2 3" key="1">
    <citation type="submission" date="2018-11" db="EMBL/GenBank/DDBJ databases">
        <title>Genome sequence of Saitozyma podzolica DSM 27192.</title>
        <authorList>
            <person name="Aliyu H."/>
            <person name="Gorte O."/>
            <person name="Ochsenreither K."/>
        </authorList>
    </citation>
    <scope>NUCLEOTIDE SEQUENCE [LARGE SCALE GENOMIC DNA]</scope>
    <source>
        <strain evidence="2 3">DSM 27192</strain>
    </source>
</reference>
<dbReference type="Proteomes" id="UP000279259">
    <property type="component" value="Unassembled WGS sequence"/>
</dbReference>
<dbReference type="GO" id="GO:0006508">
    <property type="term" value="P:proteolysis"/>
    <property type="evidence" value="ECO:0007669"/>
    <property type="project" value="InterPro"/>
</dbReference>
<comment type="caution">
    <text evidence="2">The sequence shown here is derived from an EMBL/GenBank/DDBJ whole genome shotgun (WGS) entry which is preliminary data.</text>
</comment>
<gene>
    <name evidence="2" type="ORF">EHS25_001914</name>
</gene>
<dbReference type="AlphaFoldDB" id="A0A427YFQ4"/>
<name>A0A427YFQ4_9TREE</name>
<dbReference type="Gene3D" id="2.60.120.700">
    <property type="entry name" value="Peptidase G1"/>
    <property type="match status" value="1"/>
</dbReference>
<keyword evidence="3" id="KW-1185">Reference proteome</keyword>
<dbReference type="InterPro" id="IPR013320">
    <property type="entry name" value="ConA-like_dom_sf"/>
</dbReference>
<dbReference type="EMBL" id="RSCD01000012">
    <property type="protein sequence ID" value="RSH89928.1"/>
    <property type="molecule type" value="Genomic_DNA"/>
</dbReference>
<sequence>MTHPYCLTEEIRLEDDFLNFRGQSTGKAPSTDWCTFSLAAMFQDRFASYIVLWLATLGVVTLGAPPSFAWTNFDSNWAGPVYNSNAGTFKSVTGTFTVPTPSAPPDGSPDVQYAATAWVGIDGNSCKRALLQTGVNFYVQDGRVSYGAWSEWFPATQRFFHDITFATGDEVKLTVNATSTTSGRAVIENLATGQTVTRKLTSSSALFLQDAECIVGDFKRDGSLVPFSNFGSVAFTNAEATTSEGATEGPSDASFILDIQQNNKVLTSVTKSRTGAIINYV</sequence>
<protein>
    <recommendedName>
        <fullName evidence="4">Concanavalin A-like lectin/glucanase</fullName>
    </recommendedName>
</protein>
<dbReference type="OrthoDB" id="2862635at2759"/>
<keyword evidence="1" id="KW-0812">Transmembrane</keyword>